<organism evidence="2 3">
    <name type="scientific">Fodinisporobacter ferrooxydans</name>
    <dbReference type="NCBI Taxonomy" id="2901836"/>
    <lineage>
        <taxon>Bacteria</taxon>
        <taxon>Bacillati</taxon>
        <taxon>Bacillota</taxon>
        <taxon>Bacilli</taxon>
        <taxon>Bacillales</taxon>
        <taxon>Alicyclobacillaceae</taxon>
        <taxon>Fodinisporobacter</taxon>
    </lineage>
</organism>
<dbReference type="Pfam" id="PF00395">
    <property type="entry name" value="SLH"/>
    <property type="match status" value="3"/>
</dbReference>
<accession>A0ABY4CLR7</accession>
<dbReference type="EMBL" id="CP089291">
    <property type="protein sequence ID" value="UOF91452.1"/>
    <property type="molecule type" value="Genomic_DNA"/>
</dbReference>
<evidence type="ECO:0000313" key="2">
    <source>
        <dbReference type="EMBL" id="UOF91452.1"/>
    </source>
</evidence>
<proteinExistence type="predicted"/>
<sequence>MLAVKSRIISVVMAVLMLISLIPAGLVEAATTSNNQYFIFSTITNASDIGTPSASNVLQVNQSTWTVTATFSGNINPSSIYYTVNQVPAPQNATPIKGTNPSITPGTQVATFQNVQLFSGLNEITFYGTRTDTNTVVSSIGYVYNINSPVISSVAINSQELSSSTPTVVTSPYFAITVTAPNATTVQAYQTFGNAQPVQYSGTATSNNQFIISGINFNNTTGQYDFKIVASNQTQAVSAERQIVYYPNQPTFYNVTATQSGSAGAQSLEANPSLTTNAITSINGNVLLDDQTFNLTNNSANFPTVTAQVYDSSSTPVASAAFSYSNASDNGQYTNYTISASSFTGTDTSGGQLTLGSGSYQVKFFVNNVAYQTLPFSVLDPNAFYMQSLKQLTGVTGDLANTATASGTAQDSSGTTTDIANNTVSMVQLPFYLNAQIGTLNGGTLQSADIKNLIVKINQNGTWTTLTMDQDYKLDIMSDGTLGVRFNTLPSGTYQIGFWYNDGTNPVYSLGAPLTVTSQVVPYIQISGLTDQQGFTNAPLQNISGQLINFQDVKDANLKVTINGAPVAVNESTDSSGNFNGSFTIPSLGLQPGTNEFLVTANSNGNIPVQLKYTLYLNMPSQIGFGAPGDPNVNKYIQVTAYDQNGNTTTVTNTSGFSYTTSGSKVTVTGKFFGVNDPSHVSISVGGTALNASQYTVDTNAGTFTIPNYVLVAGTTSFTITINDPTSGNTDTLNILVVQVKDPFTVIYPLDFQTNQVYTTNSNFFDVVIQTSTADSVVIGKVNAVPYNTDTTFGTTEYGAEVPNLKIGVNAIPIQITRGSNTTKGTISVNYVAQNVPGARYKGLLTTSGKWSAFNGEFQLQFPRNTVFQPQTGGFGLAQGYQPLLDNQQIFAGIADRKNGDISQIVLNDGTIIPFQPVQTTTFSNGVSNIPLDLGENYASDLIWVDAGDYALQSSIQNSTSGITTPSFIPDGGLDPSGVLNPFDIIASTNNPNLTVDNYNSRIGDTTHWLEPTNQGSITLKYDPNIRNMATTDLTILYLDHNTGKWDKIGGIVNTGSHTITAPFKGFGYYVVALVNSQLQDVAGITDINNLWAKPYVETMIAKGIMNPETSTSFGAFDPITRGEFAEVLVKALGLPLNYDQNNTFSDVGYSEYQPAGQMWEYKYIETAARAGIIHGIGNGAFDPNGPIQRQDAAVMIARAANYPMSIDPTASVAALQKAFTDAGSINAYAAPAILAVYKKGIITGNPNPVVGKQKPTYYFNPNGNLLRAETAVIATKLMQQLRLLPSKL</sequence>
<dbReference type="InterPro" id="IPR001119">
    <property type="entry name" value="SLH_dom"/>
</dbReference>
<dbReference type="PROSITE" id="PS51272">
    <property type="entry name" value="SLH"/>
    <property type="match status" value="3"/>
</dbReference>
<evidence type="ECO:0000259" key="1">
    <source>
        <dbReference type="PROSITE" id="PS51272"/>
    </source>
</evidence>
<name>A0ABY4CLR7_9BACL</name>
<dbReference type="Proteomes" id="UP000830167">
    <property type="component" value="Chromosome"/>
</dbReference>
<feature type="domain" description="SLH" evidence="1">
    <location>
        <begin position="1217"/>
        <end position="1289"/>
    </location>
</feature>
<protein>
    <submittedName>
        <fullName evidence="2">S-layer homology domain-containing protein</fullName>
    </submittedName>
</protein>
<evidence type="ECO:0000313" key="3">
    <source>
        <dbReference type="Proteomes" id="UP000830167"/>
    </source>
</evidence>
<feature type="domain" description="SLH" evidence="1">
    <location>
        <begin position="1080"/>
        <end position="1143"/>
    </location>
</feature>
<gene>
    <name evidence="2" type="ORF">LSG31_04140</name>
</gene>
<reference evidence="2" key="1">
    <citation type="submission" date="2021-12" db="EMBL/GenBank/DDBJ databases">
        <title>Alicyclobacillaceae gen. nov., sp. nov., isolated from chalcocite enrichment system.</title>
        <authorList>
            <person name="Jiang Z."/>
        </authorList>
    </citation>
    <scope>NUCLEOTIDE SEQUENCE</scope>
    <source>
        <strain evidence="2">MYW30-H2</strain>
    </source>
</reference>
<feature type="domain" description="SLH" evidence="1">
    <location>
        <begin position="1148"/>
        <end position="1211"/>
    </location>
</feature>
<keyword evidence="3" id="KW-1185">Reference proteome</keyword>
<dbReference type="RefSeq" id="WP_347438147.1">
    <property type="nucleotide sequence ID" value="NZ_CP089291.1"/>
</dbReference>